<accession>J6EUF5</accession>
<dbReference type="PANTHER" id="PTHR31973">
    <property type="entry name" value="POLYPROTEIN, PUTATIVE-RELATED"/>
    <property type="match status" value="1"/>
</dbReference>
<dbReference type="Proteomes" id="UP000002748">
    <property type="component" value="Unassembled WGS sequence"/>
</dbReference>
<proteinExistence type="predicted"/>
<dbReference type="KEGG" id="tasa:A1Q1_04971"/>
<dbReference type="RefSeq" id="XP_014177253.1">
    <property type="nucleotide sequence ID" value="XM_014321778.1"/>
</dbReference>
<dbReference type="GeneID" id="25988483"/>
<feature type="region of interest" description="Disordered" evidence="2">
    <location>
        <begin position="458"/>
        <end position="495"/>
    </location>
</feature>
<protein>
    <submittedName>
        <fullName evidence="4">Transposon MuDR</fullName>
    </submittedName>
</protein>
<evidence type="ECO:0000313" key="5">
    <source>
        <dbReference type="Proteomes" id="UP000002748"/>
    </source>
</evidence>
<keyword evidence="1" id="KW-0863">Zinc-finger</keyword>
<gene>
    <name evidence="4" type="ORF">A1Q1_04971</name>
</gene>
<organism evidence="4 5">
    <name type="scientific">Trichosporon asahii var. asahii (strain ATCC 90039 / CBS 2479 / JCM 2466 / KCTC 7840 / NBRC 103889/ NCYC 2677 / UAMH 7654)</name>
    <name type="common">Yeast</name>
    <dbReference type="NCBI Taxonomy" id="1186058"/>
    <lineage>
        <taxon>Eukaryota</taxon>
        <taxon>Fungi</taxon>
        <taxon>Dikarya</taxon>
        <taxon>Basidiomycota</taxon>
        <taxon>Agaricomycotina</taxon>
        <taxon>Tremellomycetes</taxon>
        <taxon>Trichosporonales</taxon>
        <taxon>Trichosporonaceae</taxon>
        <taxon>Trichosporon</taxon>
    </lineage>
</organism>
<dbReference type="VEuPathDB" id="FungiDB:A1Q1_04971"/>
<name>J6EUF5_TRIAS</name>
<comment type="caution">
    <text evidence="4">The sequence shown here is derived from an EMBL/GenBank/DDBJ whole genome shotgun (WGS) entry which is preliminary data.</text>
</comment>
<evidence type="ECO:0000313" key="4">
    <source>
        <dbReference type="EMBL" id="EJT46422.1"/>
    </source>
</evidence>
<evidence type="ECO:0000256" key="2">
    <source>
        <dbReference type="SAM" id="MobiDB-lite"/>
    </source>
</evidence>
<dbReference type="GO" id="GO:0008270">
    <property type="term" value="F:zinc ion binding"/>
    <property type="evidence" value="ECO:0007669"/>
    <property type="project" value="UniProtKB-KW"/>
</dbReference>
<dbReference type="PROSITE" id="PS50966">
    <property type="entry name" value="ZF_SWIM"/>
    <property type="match status" value="1"/>
</dbReference>
<evidence type="ECO:0000256" key="1">
    <source>
        <dbReference type="PROSITE-ProRule" id="PRU00325"/>
    </source>
</evidence>
<dbReference type="EMBL" id="ALBS01000294">
    <property type="protein sequence ID" value="EJT46422.1"/>
    <property type="molecule type" value="Genomic_DNA"/>
</dbReference>
<keyword evidence="1" id="KW-0479">Metal-binding</keyword>
<dbReference type="Pfam" id="PF04434">
    <property type="entry name" value="SWIM"/>
    <property type="match status" value="1"/>
</dbReference>
<dbReference type="InterPro" id="IPR007527">
    <property type="entry name" value="Znf_SWIM"/>
</dbReference>
<feature type="domain" description="SWIM-type" evidence="3">
    <location>
        <begin position="381"/>
        <end position="419"/>
    </location>
</feature>
<dbReference type="AlphaFoldDB" id="J6EUF5"/>
<dbReference type="PANTHER" id="PTHR31973:SF187">
    <property type="entry name" value="MUTATOR TRANSPOSASE MUDRA PROTEIN"/>
    <property type="match status" value="1"/>
</dbReference>
<dbReference type="HOGENOM" id="CLU_551179_0_0_1"/>
<reference evidence="4 5" key="1">
    <citation type="journal article" date="2012" name="Eukaryot. Cell">
        <title>Draft genome sequence of CBS 2479, the standard type strain of Trichosporon asahii.</title>
        <authorList>
            <person name="Yang R.Y."/>
            <person name="Li H.T."/>
            <person name="Zhu H."/>
            <person name="Zhou G.P."/>
            <person name="Wang M."/>
            <person name="Wang L."/>
        </authorList>
    </citation>
    <scope>NUCLEOTIDE SEQUENCE [LARGE SCALE GENOMIC DNA]</scope>
    <source>
        <strain evidence="5">ATCC 90039 / CBS 2479 / JCM 2466 / KCTC 7840 / NCYC 2677 / UAMH 7654</strain>
    </source>
</reference>
<feature type="compositionally biased region" description="Polar residues" evidence="2">
    <location>
        <begin position="484"/>
        <end position="495"/>
    </location>
</feature>
<sequence length="495" mass="55285">MTDAEPALRATLVIPIEVGTLFQSKERAVLATNLLSAQSPTGAGTRWRSGPTQLAATCTERFRRTKGLDKAAVNALTDLCPFEVRFYRKNAEVPYRCTYLVRRHTCTTTEQTARHGLSRAKMMRELATAVADPAQSSVRPKELTQAIESHFGHFKPRYHASWKCTTAMSEGRKEDHNTQRQQLPAYLESLRQADPAAKIEHNGNGNVFISPSTSPRVAALCKPIVAIDACHSKGPHEFVLQLAVCQDGNAHLCIIAWGVTRAENYLDPLPRDRWARAWAPARFGMTTSNAVEQCNAWLDGLRDKPIVTLFHSLRDKVIEHAVKNKRSADQHQGPLTPRAYELFSDQLTLARERVRYTLLLMRGPHMHGKVGSPGRTWSERIVTVWQEPGGQVMCQCNCGFQAEYLIVCRHGLALLMKASVTVDAEQCVAPFWTTKGWRAVYEVFTPLHALSGELEADPKQRLPRLRGSGAGARKKKRAKQGQRMTASSQTFRAQN</sequence>
<evidence type="ECO:0000259" key="3">
    <source>
        <dbReference type="PROSITE" id="PS50966"/>
    </source>
</evidence>
<keyword evidence="1" id="KW-0862">Zinc</keyword>